<feature type="chain" id="PRO_5002434141" evidence="1">
    <location>
        <begin position="20"/>
        <end position="48"/>
    </location>
</feature>
<dbReference type="AlphaFoldDB" id="A0A0E9W8D0"/>
<accession>A0A0E9W8D0</accession>
<keyword evidence="1" id="KW-0732">Signal</keyword>
<dbReference type="EMBL" id="GBXM01021950">
    <property type="protein sequence ID" value="JAH86627.1"/>
    <property type="molecule type" value="Transcribed_RNA"/>
</dbReference>
<evidence type="ECO:0000313" key="2">
    <source>
        <dbReference type="EMBL" id="JAH86627.1"/>
    </source>
</evidence>
<reference evidence="2" key="1">
    <citation type="submission" date="2014-11" db="EMBL/GenBank/DDBJ databases">
        <authorList>
            <person name="Amaro Gonzalez C."/>
        </authorList>
    </citation>
    <scope>NUCLEOTIDE SEQUENCE</scope>
</reference>
<protein>
    <submittedName>
        <fullName evidence="2">Uncharacterized protein</fullName>
    </submittedName>
</protein>
<evidence type="ECO:0000256" key="1">
    <source>
        <dbReference type="SAM" id="SignalP"/>
    </source>
</evidence>
<feature type="signal peptide" evidence="1">
    <location>
        <begin position="1"/>
        <end position="19"/>
    </location>
</feature>
<proteinExistence type="predicted"/>
<name>A0A0E9W8D0_ANGAN</name>
<reference evidence="2" key="2">
    <citation type="journal article" date="2015" name="Fish Shellfish Immunol.">
        <title>Early steps in the European eel (Anguilla anguilla)-Vibrio vulnificus interaction in the gills: Role of the RtxA13 toxin.</title>
        <authorList>
            <person name="Callol A."/>
            <person name="Pajuelo D."/>
            <person name="Ebbesson L."/>
            <person name="Teles M."/>
            <person name="MacKenzie S."/>
            <person name="Amaro C."/>
        </authorList>
    </citation>
    <scope>NUCLEOTIDE SEQUENCE</scope>
</reference>
<sequence>MRSFISVLCVLCHCRISWPYVDFLFVDGKKCISLPFTFLNSRWSLHLF</sequence>
<organism evidence="2">
    <name type="scientific">Anguilla anguilla</name>
    <name type="common">European freshwater eel</name>
    <name type="synonym">Muraena anguilla</name>
    <dbReference type="NCBI Taxonomy" id="7936"/>
    <lineage>
        <taxon>Eukaryota</taxon>
        <taxon>Metazoa</taxon>
        <taxon>Chordata</taxon>
        <taxon>Craniata</taxon>
        <taxon>Vertebrata</taxon>
        <taxon>Euteleostomi</taxon>
        <taxon>Actinopterygii</taxon>
        <taxon>Neopterygii</taxon>
        <taxon>Teleostei</taxon>
        <taxon>Anguilliformes</taxon>
        <taxon>Anguillidae</taxon>
        <taxon>Anguilla</taxon>
    </lineage>
</organism>